<feature type="domain" description="Splicing factor cactin central" evidence="5">
    <location>
        <begin position="90"/>
        <end position="280"/>
    </location>
</feature>
<evidence type="ECO:0000256" key="2">
    <source>
        <dbReference type="ARBA" id="ARBA00034534"/>
    </source>
</evidence>
<accession>A0AAD7QKG3</accession>
<dbReference type="GO" id="GO:0005681">
    <property type="term" value="C:spliceosomal complex"/>
    <property type="evidence" value="ECO:0007669"/>
    <property type="project" value="TreeGrafter"/>
</dbReference>
<dbReference type="GO" id="GO:0045292">
    <property type="term" value="P:mRNA cis splicing, via spliceosome"/>
    <property type="evidence" value="ECO:0007669"/>
    <property type="project" value="TreeGrafter"/>
</dbReference>
<feature type="compositionally biased region" description="Basic and acidic residues" evidence="3">
    <location>
        <begin position="1"/>
        <end position="23"/>
    </location>
</feature>
<feature type="region of interest" description="Disordered" evidence="3">
    <location>
        <begin position="371"/>
        <end position="397"/>
    </location>
</feature>
<evidence type="ECO:0000259" key="4">
    <source>
        <dbReference type="Pfam" id="PF09732"/>
    </source>
</evidence>
<feature type="compositionally biased region" description="Basic and acidic residues" evidence="3">
    <location>
        <begin position="59"/>
        <end position="83"/>
    </location>
</feature>
<dbReference type="EMBL" id="JARPMG010000013">
    <property type="protein sequence ID" value="KAJ8096719.1"/>
    <property type="molecule type" value="Genomic_DNA"/>
</dbReference>
<comment type="caution">
    <text evidence="6">The sequence shown here is derived from an EMBL/GenBank/DDBJ whole genome shotgun (WGS) entry which is preliminary data.</text>
</comment>
<evidence type="ECO:0000256" key="1">
    <source>
        <dbReference type="ARBA" id="ARBA00006895"/>
    </source>
</evidence>
<evidence type="ECO:0000313" key="7">
    <source>
        <dbReference type="Proteomes" id="UP001217417"/>
    </source>
</evidence>
<keyword evidence="7" id="KW-1185">Reference proteome</keyword>
<evidence type="ECO:0000313" key="6">
    <source>
        <dbReference type="EMBL" id="KAJ8096719.1"/>
    </source>
</evidence>
<dbReference type="GeneID" id="80884009"/>
<dbReference type="Pfam" id="PF10312">
    <property type="entry name" value="Cactin_mid"/>
    <property type="match status" value="1"/>
</dbReference>
<proteinExistence type="inferred from homology"/>
<protein>
    <recommendedName>
        <fullName evidence="2">Splicing factor Cactin</fullName>
    </recommendedName>
</protein>
<dbReference type="RefSeq" id="XP_056040169.1">
    <property type="nucleotide sequence ID" value="XM_056188843.1"/>
</dbReference>
<reference evidence="6" key="1">
    <citation type="submission" date="2023-03" db="EMBL/GenBank/DDBJ databases">
        <title>Near-Complete genome sequence of Lipomyces tetrasporous NRRL Y-64009, an oleaginous yeast capable of growing on lignocellulosic hydrolysates.</title>
        <authorList>
            <consortium name="Lawrence Berkeley National Laboratory"/>
            <person name="Jagtap S.S."/>
            <person name="Liu J.-J."/>
            <person name="Walukiewicz H.E."/>
            <person name="Pangilinan J."/>
            <person name="Lipzen A."/>
            <person name="Ahrendt S."/>
            <person name="Koriabine M."/>
            <person name="Cobaugh K."/>
            <person name="Salamov A."/>
            <person name="Yoshinaga Y."/>
            <person name="Ng V."/>
            <person name="Daum C."/>
            <person name="Grigoriev I.V."/>
            <person name="Slininger P.J."/>
            <person name="Dien B.S."/>
            <person name="Jin Y.-S."/>
            <person name="Rao C.V."/>
        </authorList>
    </citation>
    <scope>NUCLEOTIDE SEQUENCE</scope>
    <source>
        <strain evidence="6">NRRL Y-64009</strain>
    </source>
</reference>
<name>A0AAD7QKG3_9ASCO</name>
<comment type="similarity">
    <text evidence="1">Belongs to the CACTIN family.</text>
</comment>
<dbReference type="SMART" id="SM01050">
    <property type="entry name" value="CactinC_cactus"/>
    <property type="match status" value="1"/>
</dbReference>
<sequence>MSSEYRSHYHRDQYDSPRGDRHHNYSSSGNGRRRSRSPPTGQRLTDREYKSARSLPQEGSDRRREGTNKPYERRRERRADFRPPRGQMSQEEEKQLREWVAGEDVFALQQAKKGAMIRVKEGRARPVDWLAMNLRILEEDNDLYDGDLVDGVEFEIPVPYTVIEGLNLAEIQKLESDIANYLKLEKLVSNFEFWEATMILCKDIIEKLRTSGKAQESAVLAVSEDIDNILGDKDYDELVGLEDRIEVLLSGDSAVDVEFWSQLKKELLIRKAKAKLKRVHDLAIRDRVKLLNRMQKMDAQQAISQIQSSTLDSSQLLQESIPYAPVMDEVSEHHGEKIGSHVFRDTTTSEEFLSRLTEEQQKIERIGFVPRNKPRSRRQGSEYKKTAGTDFESGPSDRLFEKEAAQETNDNEEVFDDEEDLDAAGEMKEKLKKPKYFNRVQMGFDWNKYNQTHYNQDNPPPKVVQGYKFNIFYPELIDSARAPTYKIVREGGRRRGQSYAGPGESDTCVIKFIAGPPYQDLAFRIVDREWDYSSRRENGFKSSFDRGILQLHFRFKKIFYRK</sequence>
<dbReference type="AlphaFoldDB" id="A0AAD7QKG3"/>
<organism evidence="6 7">
    <name type="scientific">Lipomyces tetrasporus</name>
    <dbReference type="NCBI Taxonomy" id="54092"/>
    <lineage>
        <taxon>Eukaryota</taxon>
        <taxon>Fungi</taxon>
        <taxon>Dikarya</taxon>
        <taxon>Ascomycota</taxon>
        <taxon>Saccharomycotina</taxon>
        <taxon>Lipomycetes</taxon>
        <taxon>Lipomycetales</taxon>
        <taxon>Lipomycetaceae</taxon>
        <taxon>Lipomyces</taxon>
    </lineage>
</organism>
<dbReference type="InterPro" id="IPR019134">
    <property type="entry name" value="Cactin_C"/>
</dbReference>
<evidence type="ECO:0000259" key="5">
    <source>
        <dbReference type="Pfam" id="PF10312"/>
    </source>
</evidence>
<dbReference type="InterPro" id="IPR018816">
    <property type="entry name" value="Cactin_central"/>
</dbReference>
<dbReference type="PANTHER" id="PTHR21737:SF4">
    <property type="entry name" value="SPLICING FACTOR CACTIN"/>
    <property type="match status" value="1"/>
</dbReference>
<gene>
    <name evidence="6" type="ORF">POJ06DRAFT_263226</name>
</gene>
<evidence type="ECO:0000256" key="3">
    <source>
        <dbReference type="SAM" id="MobiDB-lite"/>
    </source>
</evidence>
<feature type="region of interest" description="Disordered" evidence="3">
    <location>
        <begin position="1"/>
        <end position="96"/>
    </location>
</feature>
<dbReference type="GO" id="GO:0005737">
    <property type="term" value="C:cytoplasm"/>
    <property type="evidence" value="ECO:0007669"/>
    <property type="project" value="TreeGrafter"/>
</dbReference>
<dbReference type="Pfam" id="PF09732">
    <property type="entry name" value="CactinC_cactus"/>
    <property type="match status" value="1"/>
</dbReference>
<dbReference type="PANTHER" id="PTHR21737">
    <property type="entry name" value="POLYGLUTAMINE BINDING PROTEIN 1/MARVEL MEMBRANE-ASSOCIATING DOMAIN CONTAINING 3"/>
    <property type="match status" value="1"/>
</dbReference>
<dbReference type="Proteomes" id="UP001217417">
    <property type="component" value="Unassembled WGS sequence"/>
</dbReference>
<feature type="domain" description="Splicing factor Cactin C-terminal" evidence="4">
    <location>
        <begin position="428"/>
        <end position="562"/>
    </location>
</feature>